<evidence type="ECO:0000313" key="1">
    <source>
        <dbReference type="EMBL" id="EFG30243.1"/>
    </source>
</evidence>
<dbReference type="InterPro" id="IPR011990">
    <property type="entry name" value="TPR-like_helical_dom_sf"/>
</dbReference>
<dbReference type="SUPFAM" id="SSF81901">
    <property type="entry name" value="HCP-like"/>
    <property type="match status" value="1"/>
</dbReference>
<dbReference type="InterPro" id="IPR006597">
    <property type="entry name" value="Sel1-like"/>
</dbReference>
<keyword evidence="2" id="KW-1185">Reference proteome</keyword>
<organism evidence="1 2">
    <name type="scientific">Simonsiella muelleri ATCC 29453</name>
    <dbReference type="NCBI Taxonomy" id="641147"/>
    <lineage>
        <taxon>Bacteria</taxon>
        <taxon>Pseudomonadati</taxon>
        <taxon>Pseudomonadota</taxon>
        <taxon>Betaproteobacteria</taxon>
        <taxon>Neisseriales</taxon>
        <taxon>Neisseriaceae</taxon>
        <taxon>Simonsiella</taxon>
    </lineage>
</organism>
<gene>
    <name evidence="1" type="ORF">HMPREF9021_01871</name>
</gene>
<accession>V9HK86</accession>
<name>V9HK86_9NEIS</name>
<dbReference type="EMBL" id="ADCY02000057">
    <property type="protein sequence ID" value="EFG30243.1"/>
    <property type="molecule type" value="Genomic_DNA"/>
</dbReference>
<reference evidence="1 2" key="2">
    <citation type="submission" date="2011-10" db="EMBL/GenBank/DDBJ databases">
        <title>The Genome Sequence of Simonsiella muelleri ATCC 29453.</title>
        <authorList>
            <consortium name="The Broad Institute Genome Sequencing Platform"/>
            <consortium name="The Broad Institute Genome Sequencing Center for Infectious Disease"/>
            <person name="Earl A."/>
            <person name="Ward D."/>
            <person name="Feldgarden M."/>
            <person name="Gevers D."/>
            <person name="Izard J."/>
            <person name="Baranova O.V."/>
            <person name="Blanton J.M."/>
            <person name="Tanner A.C."/>
            <person name="Dewhirst F."/>
            <person name="Young S.K."/>
            <person name="Zeng Q."/>
            <person name="Gargeya S."/>
            <person name="Fitzgerald M."/>
            <person name="Haas B."/>
            <person name="Abouelleil A."/>
            <person name="Alvarado L."/>
            <person name="Arachchi H.M."/>
            <person name="Berlin A."/>
            <person name="Brown A."/>
            <person name="Chapman S.B."/>
            <person name="Chen Z."/>
            <person name="Dunbar C."/>
            <person name="Freedman E."/>
            <person name="Gearin G."/>
            <person name="Goldberg J."/>
            <person name="Griggs A."/>
            <person name="Gujja S."/>
            <person name="Heiman D."/>
            <person name="Howarth C."/>
            <person name="Larson L."/>
            <person name="Lui A."/>
            <person name="MacDonald P.J.P."/>
            <person name="Montmayeur A."/>
            <person name="Murphy C."/>
            <person name="Neiman D."/>
            <person name="Pearson M."/>
            <person name="Priest M."/>
            <person name="Roberts A."/>
            <person name="Saif S."/>
            <person name="Shea T."/>
            <person name="Shenoy N."/>
            <person name="Sisk P."/>
            <person name="Stolte C."/>
            <person name="Sykes S."/>
            <person name="Wortman J."/>
            <person name="Nusbaum C."/>
            <person name="Birren B."/>
        </authorList>
    </citation>
    <scope>NUCLEOTIDE SEQUENCE [LARGE SCALE GENOMIC DNA]</scope>
    <source>
        <strain evidence="1 2">ATCC 29453</strain>
    </source>
</reference>
<protein>
    <submittedName>
        <fullName evidence="1">Uncharacterized protein</fullName>
    </submittedName>
</protein>
<dbReference type="RefSeq" id="WP_002642893.1">
    <property type="nucleotide sequence ID" value="NZ_CP019448.1"/>
</dbReference>
<dbReference type="OrthoDB" id="8611408at2"/>
<dbReference type="KEGG" id="smur:BWP33_03485"/>
<dbReference type="HOGENOM" id="CLU_316623_0_0_4"/>
<reference evidence="1 2" key="1">
    <citation type="submission" date="2010-03" db="EMBL/GenBank/DDBJ databases">
        <authorList>
            <consortium name="The Broad Institute Genome Sequencing Platform"/>
            <person name="Ward D."/>
            <person name="Earl A."/>
            <person name="Feldgarden M."/>
            <person name="Gevers D."/>
            <person name="Young S."/>
            <person name="Zeng Q."/>
            <person name="Koehrsen M."/>
            <person name="Alvarado L."/>
            <person name="Berlin A.M."/>
            <person name="Borenstein D."/>
            <person name="Chapman S.B."/>
            <person name="Chen Z."/>
            <person name="Engels R."/>
            <person name="Freedman E."/>
            <person name="Gellesch M."/>
            <person name="Goldberg J."/>
            <person name="Griggs A."/>
            <person name="Gujja S."/>
            <person name="Heilman E.R."/>
            <person name="Heiman D.I."/>
            <person name="Hepburn T.A."/>
            <person name="Howarth C."/>
            <person name="Jen D."/>
            <person name="Larson L."/>
            <person name="Mehta T."/>
            <person name="Park D."/>
            <person name="Pearson M."/>
            <person name="Richards J."/>
            <person name="Roberts A."/>
            <person name="Saif S."/>
            <person name="Shea T.D."/>
            <person name="Shenoy N."/>
            <person name="Sisk P."/>
            <person name="Stolte C."/>
            <person name="Sykes S.N."/>
            <person name="Walk T."/>
            <person name="White J."/>
            <person name="Yandava C."/>
            <person name="Izard J."/>
            <person name="Baranova O.V."/>
            <person name="Blanton J.M."/>
            <person name="Tanner A.C."/>
            <person name="Dewhirst F."/>
            <person name="Haas B."/>
            <person name="Nusbaum C."/>
            <person name="Birren B."/>
        </authorList>
    </citation>
    <scope>NUCLEOTIDE SEQUENCE [LARGE SCALE GENOMIC DNA]</scope>
    <source>
        <strain evidence="1 2">ATCC 29453</strain>
    </source>
</reference>
<proteinExistence type="predicted"/>
<sequence>MSKPVDFLSQQQPTEFTVRALWYLHHFAQQGEWADGFAFEKQLRSCQLDYTLGSLHRIDHLLDQIRKLKPNPETFFRQPENQNFLFTLAFYCGELRGRLIKNAPVWYNWQSFIAEYHGMEKIFPNVVEYEVVAHFRGKNEESTYFPLVSILERLFPKQEEPEKSVYSATIVGDYQQYDLNDKLPESPIQGLALNVQDALAGTHPTELPYLQILPPQWIHGDDLMAQIRAMPTLYTKGRVVWAALVQANQQLFQHNDPASCPAEVIYDKSGRTPPRLLRQYAKELFALKHSTPDDPELAKYVHHITDERTRFTGRIPTKISHMNLHGATVLIWRLHLPNAILTLPIFPIIVADDCDEVMLLPAKYWADTSFYRDWLREQAVLNDEQTFRLPEKNMLSSQEMVYAFRQYIQRHNDFWAGYTELLSPQRDELPQLGTKIIEQNQVIQYETDQEFLMRCRSVAQSEYRRWYEFSDHNQNRLPESVYQKLRDLNPDSFLSLLTEPFDVPKLANSQPLPKIAALMRQNQLSPIQIANMVQFLWAQGTISFAKVLDNESEHLSVINTTATLYLAFLYLTGKFVPQTIEEGASWLNLAVNLGDYRALHWVAELVMQIPELAPILFKKKLISEMSPLSIRLMNASSMGYLSYSISDVNAQESAYIHHPEAQAELARQYFQLAAELGDTSANTRLNEWIAAKRLPEKAREQRFEHIQFWLMDYFAKQGVNIRQILGDLVAAENEADDITFHENSDNLAHITEDEDILRPESTVWKKWAIWSGVGVLMLGLVAWAVLPTDASNDPIASKEVSGSLKNTLPVVPTVPTLSASQPTVSLNQVMTELQTKLPLTFFTNTHKIQSIKLENGVVWLTLTDKSRGMMSVDAAQSLYCSEPQLADLRVTKTPVNFTVLAAQNVHYDVKDVGKNCLESQR</sequence>
<comment type="caution">
    <text evidence="1">The sequence shown here is derived from an EMBL/GenBank/DDBJ whole genome shotgun (WGS) entry which is preliminary data.</text>
</comment>
<dbReference type="eggNOG" id="COG0790">
    <property type="taxonomic scope" value="Bacteria"/>
</dbReference>
<evidence type="ECO:0000313" key="2">
    <source>
        <dbReference type="Proteomes" id="UP000017813"/>
    </source>
</evidence>
<dbReference type="AlphaFoldDB" id="V9HK86"/>
<dbReference type="Gene3D" id="1.25.40.10">
    <property type="entry name" value="Tetratricopeptide repeat domain"/>
    <property type="match status" value="1"/>
</dbReference>
<dbReference type="SMART" id="SM00671">
    <property type="entry name" value="SEL1"/>
    <property type="match status" value="2"/>
</dbReference>
<dbReference type="Proteomes" id="UP000017813">
    <property type="component" value="Unassembled WGS sequence"/>
</dbReference>